<dbReference type="Proteomes" id="UP001330434">
    <property type="component" value="Chromosome"/>
</dbReference>
<dbReference type="EMBL" id="CP133270">
    <property type="protein sequence ID" value="WVX67067.1"/>
    <property type="molecule type" value="Genomic_DNA"/>
</dbReference>
<evidence type="ECO:0000313" key="2">
    <source>
        <dbReference type="Proteomes" id="UP001330434"/>
    </source>
</evidence>
<evidence type="ECO:0000313" key="1">
    <source>
        <dbReference type="EMBL" id="WVX67067.1"/>
    </source>
</evidence>
<keyword evidence="2" id="KW-1185">Reference proteome</keyword>
<accession>A0ABZ2C6N8</accession>
<proteinExistence type="predicted"/>
<organism evidence="1 2">
    <name type="scientific">Candidatus Bealeia paramacronuclearis</name>
    <dbReference type="NCBI Taxonomy" id="1921001"/>
    <lineage>
        <taxon>Bacteria</taxon>
        <taxon>Pseudomonadati</taxon>
        <taxon>Pseudomonadota</taxon>
        <taxon>Alphaproteobacteria</taxon>
        <taxon>Holosporales</taxon>
        <taxon>Holosporaceae</taxon>
        <taxon>Candidatus Bealeia</taxon>
    </lineage>
</organism>
<name>A0ABZ2C6N8_9PROT</name>
<protein>
    <submittedName>
        <fullName evidence="1">Uncharacterized protein</fullName>
    </submittedName>
</protein>
<gene>
    <name evidence="1" type="ORF">Bealeia1_01264</name>
</gene>
<reference evidence="1 2" key="1">
    <citation type="journal article" date="2024" name="Environ. Microbiol.">
        <title>Novel evolutionary insights on the interactions of the Holosporales (Alphaproteobacteria) with eukaryotic hosts from comparative genomics.</title>
        <authorList>
            <person name="Giovannini M."/>
            <person name="Petroni G."/>
            <person name="Castelli M."/>
        </authorList>
    </citation>
    <scope>NUCLEOTIDE SEQUENCE [LARGE SCALE GENOMIC DNA]</scope>
    <source>
        <strain evidence="1 2">US_Bl 15I1</strain>
    </source>
</reference>
<sequence>MQNKFLRTSLLTLGLGLSLVILDDPSTASKVAVTCSQCDRYFAECQKPPDECRERKERCMPRCLKSYAP</sequence>